<gene>
    <name evidence="2" type="ORF">SAMN04489841_3837</name>
</gene>
<dbReference type="Proteomes" id="UP000199114">
    <property type="component" value="Unassembled WGS sequence"/>
</dbReference>
<protein>
    <recommendedName>
        <fullName evidence="1">CoA-binding domain-containing protein</fullName>
    </recommendedName>
</protein>
<evidence type="ECO:0000313" key="3">
    <source>
        <dbReference type="Proteomes" id="UP000199114"/>
    </source>
</evidence>
<dbReference type="Pfam" id="PF13380">
    <property type="entry name" value="CoA_binding_2"/>
    <property type="match status" value="1"/>
</dbReference>
<dbReference type="STRING" id="1186196.SAMN04489841_3837"/>
<dbReference type="OrthoDB" id="42776at2157"/>
<dbReference type="PANTHER" id="PTHR33303">
    <property type="entry name" value="CYTOPLASMIC PROTEIN-RELATED"/>
    <property type="match status" value="1"/>
</dbReference>
<dbReference type="SUPFAM" id="SSF51735">
    <property type="entry name" value="NAD(P)-binding Rossmann-fold domains"/>
    <property type="match status" value="1"/>
</dbReference>
<evidence type="ECO:0000259" key="1">
    <source>
        <dbReference type="SMART" id="SM00881"/>
    </source>
</evidence>
<evidence type="ECO:0000313" key="2">
    <source>
        <dbReference type="EMBL" id="SER42319.1"/>
    </source>
</evidence>
<name>A0A1H9P3C0_9EURY</name>
<keyword evidence="3" id="KW-1185">Reference proteome</keyword>
<dbReference type="PANTHER" id="PTHR33303:SF2">
    <property type="entry name" value="COA-BINDING DOMAIN-CONTAINING PROTEIN"/>
    <property type="match status" value="1"/>
</dbReference>
<dbReference type="InterPro" id="IPR036291">
    <property type="entry name" value="NAD(P)-bd_dom_sf"/>
</dbReference>
<reference evidence="3" key="1">
    <citation type="submission" date="2016-10" db="EMBL/GenBank/DDBJ databases">
        <authorList>
            <person name="Varghese N."/>
            <person name="Submissions S."/>
        </authorList>
    </citation>
    <scope>NUCLEOTIDE SEQUENCE [LARGE SCALE GENOMIC DNA]</scope>
    <source>
        <strain evidence="3">DSM 25055</strain>
    </source>
</reference>
<dbReference type="AlphaFoldDB" id="A0A1H9P3C0"/>
<dbReference type="InterPro" id="IPR003781">
    <property type="entry name" value="CoA-bd"/>
</dbReference>
<proteinExistence type="predicted"/>
<dbReference type="SMART" id="SM00881">
    <property type="entry name" value="CoA_binding"/>
    <property type="match status" value="1"/>
</dbReference>
<organism evidence="2 3">
    <name type="scientific">Natrinema salaciae</name>
    <dbReference type="NCBI Taxonomy" id="1186196"/>
    <lineage>
        <taxon>Archaea</taxon>
        <taxon>Methanobacteriati</taxon>
        <taxon>Methanobacteriota</taxon>
        <taxon>Stenosarchaea group</taxon>
        <taxon>Halobacteria</taxon>
        <taxon>Halobacteriales</taxon>
        <taxon>Natrialbaceae</taxon>
        <taxon>Natrinema</taxon>
    </lineage>
</organism>
<dbReference type="Gene3D" id="3.40.50.720">
    <property type="entry name" value="NAD(P)-binding Rossmann-like Domain"/>
    <property type="match status" value="1"/>
</dbReference>
<accession>A0A1H9P3C0</accession>
<dbReference type="RefSeq" id="WP_090620555.1">
    <property type="nucleotide sequence ID" value="NZ_FOFD01000005.1"/>
</dbReference>
<sequence>MPVETDTEVRNRLEHKTVAVVGCSSTPGKDAHEIPKDLQAQGDETIPVNPTADEILGRSAYDSLSDVEEEIEIVDVFRPSPEVAGIVDEALARDDVDVIWLQLGIHDDEAVARAEAAGLRVVQDRCMKPEHQRLVASA</sequence>
<feature type="domain" description="CoA-binding" evidence="1">
    <location>
        <begin position="12"/>
        <end position="105"/>
    </location>
</feature>
<dbReference type="EMBL" id="FOFD01000005">
    <property type="protein sequence ID" value="SER42319.1"/>
    <property type="molecule type" value="Genomic_DNA"/>
</dbReference>